<evidence type="ECO:0000313" key="4">
    <source>
        <dbReference type="Proteomes" id="UP000297918"/>
    </source>
</evidence>
<evidence type="ECO:0000313" key="1">
    <source>
        <dbReference type="EMBL" id="TGK78904.1"/>
    </source>
</evidence>
<evidence type="ECO:0000313" key="2">
    <source>
        <dbReference type="EMBL" id="TGK87557.1"/>
    </source>
</evidence>
<evidence type="ECO:0008006" key="5">
    <source>
        <dbReference type="Google" id="ProtNLM"/>
    </source>
</evidence>
<dbReference type="PROSITE" id="PS51257">
    <property type="entry name" value="PROKAR_LIPOPROTEIN"/>
    <property type="match status" value="1"/>
</dbReference>
<comment type="caution">
    <text evidence="1">The sequence shown here is derived from an EMBL/GenBank/DDBJ whole genome shotgun (WGS) entry which is preliminary data.</text>
</comment>
<dbReference type="Proteomes" id="UP000297394">
    <property type="component" value="Unassembled WGS sequence"/>
</dbReference>
<reference evidence="2" key="1">
    <citation type="submission" date="2018-10" db="EMBL/GenBank/DDBJ databases">
        <authorList>
            <person name="Vincent A.T."/>
            <person name="Schiettekatte O."/>
            <person name="Bourhy P."/>
            <person name="Veyrier F.J."/>
            <person name="Picardeau M."/>
        </authorList>
    </citation>
    <scope>NUCLEOTIDE SEQUENCE</scope>
    <source>
        <strain evidence="2">201800281</strain>
    </source>
</reference>
<dbReference type="EMBL" id="RQFM01000032">
    <property type="protein sequence ID" value="TGK78904.1"/>
    <property type="molecule type" value="Genomic_DNA"/>
</dbReference>
<evidence type="ECO:0000313" key="3">
    <source>
        <dbReference type="Proteomes" id="UP000297394"/>
    </source>
</evidence>
<dbReference type="RefSeq" id="WP_135747122.1">
    <property type="nucleotide sequence ID" value="NZ_RQFL01000037.1"/>
</dbReference>
<proteinExistence type="predicted"/>
<organism evidence="1 3">
    <name type="scientific">Leptospira bourretii</name>
    <dbReference type="NCBI Taxonomy" id="2484962"/>
    <lineage>
        <taxon>Bacteria</taxon>
        <taxon>Pseudomonadati</taxon>
        <taxon>Spirochaetota</taxon>
        <taxon>Spirochaetia</taxon>
        <taxon>Leptospirales</taxon>
        <taxon>Leptospiraceae</taxon>
        <taxon>Leptospira</taxon>
    </lineage>
</organism>
<protein>
    <recommendedName>
        <fullName evidence="5">Lipoprotein</fullName>
    </recommendedName>
</protein>
<dbReference type="AlphaFoldDB" id="A0A4R9IGM5"/>
<accession>A0A4R9IGM5</accession>
<gene>
    <name evidence="1" type="ORF">EHQ23_19745</name>
    <name evidence="2" type="ORF">EHQ26_19850</name>
</gene>
<name>A0A4R9IGM5_9LEPT</name>
<keyword evidence="4" id="KW-1185">Reference proteome</keyword>
<reference evidence="1 3" key="2">
    <citation type="journal article" date="2019" name="PLoS Negl. Trop. Dis.">
        <title>Revisiting the worldwide diversity of Leptospira species in the environment.</title>
        <authorList>
            <person name="Vincent A.T."/>
            <person name="Schiettekatte O."/>
            <person name="Bourhy P."/>
            <person name="Veyrier F.J."/>
            <person name="Picardeau M."/>
        </authorList>
    </citation>
    <scope>NUCLEOTIDE SEQUENCE [LARGE SCALE GENOMIC DNA]</scope>
    <source>
        <strain evidence="1 3">201800280</strain>
        <strain evidence="2">201800281</strain>
    </source>
</reference>
<dbReference type="Proteomes" id="UP000297918">
    <property type="component" value="Unassembled WGS sequence"/>
</dbReference>
<sequence length="213" mass="24916">MKLKINLIQLFVYVVVIFSCKENIAQSNKEIERHENECLPINEGDFYSGKKCIKEKELLSCVRLLNDIKKKGIASFFFKKIWFEDKIFMKYMILNSGEIRIFSLGPEKNETYKKRGRIYLSKDQFFFFTPEEGINNKEIRFPIKKIDCELDNSNFAKKGTFVKFTLSDGEDYQYGVSPKGDPLIGYKNSENLFKPEVLSNPEVWHKASLILSE</sequence>
<dbReference type="EMBL" id="RQFL01000037">
    <property type="protein sequence ID" value="TGK87557.1"/>
    <property type="molecule type" value="Genomic_DNA"/>
</dbReference>